<organism evidence="2 3">
    <name type="scientific">Apodospora peruviana</name>
    <dbReference type="NCBI Taxonomy" id="516989"/>
    <lineage>
        <taxon>Eukaryota</taxon>
        <taxon>Fungi</taxon>
        <taxon>Dikarya</taxon>
        <taxon>Ascomycota</taxon>
        <taxon>Pezizomycotina</taxon>
        <taxon>Sordariomycetes</taxon>
        <taxon>Sordariomycetidae</taxon>
        <taxon>Sordariales</taxon>
        <taxon>Lasiosphaeriaceae</taxon>
        <taxon>Apodospora</taxon>
    </lineage>
</organism>
<feature type="region of interest" description="Disordered" evidence="1">
    <location>
        <begin position="51"/>
        <end position="89"/>
    </location>
</feature>
<reference evidence="2" key="1">
    <citation type="journal article" date="2023" name="Mol. Phylogenet. Evol.">
        <title>Genome-scale phylogeny and comparative genomics of the fungal order Sordariales.</title>
        <authorList>
            <person name="Hensen N."/>
            <person name="Bonometti L."/>
            <person name="Westerberg I."/>
            <person name="Brannstrom I.O."/>
            <person name="Guillou S."/>
            <person name="Cros-Aarteil S."/>
            <person name="Calhoun S."/>
            <person name="Haridas S."/>
            <person name="Kuo A."/>
            <person name="Mondo S."/>
            <person name="Pangilinan J."/>
            <person name="Riley R."/>
            <person name="LaButti K."/>
            <person name="Andreopoulos B."/>
            <person name="Lipzen A."/>
            <person name="Chen C."/>
            <person name="Yan M."/>
            <person name="Daum C."/>
            <person name="Ng V."/>
            <person name="Clum A."/>
            <person name="Steindorff A."/>
            <person name="Ohm R.A."/>
            <person name="Martin F."/>
            <person name="Silar P."/>
            <person name="Natvig D.O."/>
            <person name="Lalanne C."/>
            <person name="Gautier V."/>
            <person name="Ament-Velasquez S.L."/>
            <person name="Kruys A."/>
            <person name="Hutchinson M.I."/>
            <person name="Powell A.J."/>
            <person name="Barry K."/>
            <person name="Miller A.N."/>
            <person name="Grigoriev I.V."/>
            <person name="Debuchy R."/>
            <person name="Gladieux P."/>
            <person name="Hiltunen Thoren M."/>
            <person name="Johannesson H."/>
        </authorList>
    </citation>
    <scope>NUCLEOTIDE SEQUENCE</scope>
    <source>
        <strain evidence="2">CBS 118394</strain>
    </source>
</reference>
<reference evidence="2" key="2">
    <citation type="submission" date="2023-06" db="EMBL/GenBank/DDBJ databases">
        <authorList>
            <consortium name="Lawrence Berkeley National Laboratory"/>
            <person name="Haridas S."/>
            <person name="Hensen N."/>
            <person name="Bonometti L."/>
            <person name="Westerberg I."/>
            <person name="Brannstrom I.O."/>
            <person name="Guillou S."/>
            <person name="Cros-Aarteil S."/>
            <person name="Calhoun S."/>
            <person name="Kuo A."/>
            <person name="Mondo S."/>
            <person name="Pangilinan J."/>
            <person name="Riley R."/>
            <person name="Labutti K."/>
            <person name="Andreopoulos B."/>
            <person name="Lipzen A."/>
            <person name="Chen C."/>
            <person name="Yanf M."/>
            <person name="Daum C."/>
            <person name="Ng V."/>
            <person name="Clum A."/>
            <person name="Steindorff A."/>
            <person name="Ohm R."/>
            <person name="Martin F."/>
            <person name="Silar P."/>
            <person name="Natvig D."/>
            <person name="Lalanne C."/>
            <person name="Gautier V."/>
            <person name="Ament-Velasquez S.L."/>
            <person name="Kruys A."/>
            <person name="Hutchinson M.I."/>
            <person name="Powell A.J."/>
            <person name="Barry K."/>
            <person name="Miller A.N."/>
            <person name="Grigoriev I.V."/>
            <person name="Debuchy R."/>
            <person name="Gladieux P."/>
            <person name="Thoren M.H."/>
            <person name="Johannesson H."/>
        </authorList>
    </citation>
    <scope>NUCLEOTIDE SEQUENCE</scope>
    <source>
        <strain evidence="2">CBS 118394</strain>
    </source>
</reference>
<name>A0AAE0ISH3_9PEZI</name>
<feature type="compositionally biased region" description="Polar residues" evidence="1">
    <location>
        <begin position="278"/>
        <end position="291"/>
    </location>
</feature>
<gene>
    <name evidence="2" type="ORF">B0H66DRAFT_572526</name>
</gene>
<sequence length="1044" mass="115648">MLRRNSAKSRSDLHLRKSTSSVHGVHLEYIDPAVAQRDAQTAAFQAYTRARTRSKAADMPLFPPTPESSPRRPQADNVSLCRDENTTPRRGLEECHDLQRRQSVRFMGPCSVQGRTPQGRGAGSRLNSRDIDMGPAQVQDDDDTNSIKRSILGNNISNPSQQQPRGPHREPPPVPSPGIAGDYLTVLAAGDEYYTPEDDIASAPSSYRRLRRSRSMFTSDEGGIGRKQDIPSPFSNGKTPSSRLVPSLNNRRVVHSEPTESESPRGVPKLRAPKSMSFLRNRTRSGSNASRDCNARAPGPPQAPGMYEDGSWMIDHGTPRLATKASFFGSRNRRTEAGIRKSLRSNSSADDHGNTNANAATSSSGKEDGFKTKARKVSKSLKTKLKSFFNLAKSGDEPTSLPEQQITAHRTHVTEGLGSLFSSDDDQDALKPIDWSSIHRVPSQVPLVQIVPPNLVHSNRGSVESLGSEQECKVSDDKSLTSWTNSGPSTLTSQQQQQWKEWERQRLSIIRENGSHAPSPSIRRKPLGTQLFQHSENVIVNQVAAGPTVDSQRVYSALMKRVRESNNQNAPEIEQQGRADDMFSPPVDTLPSVESLRNVSRQSPRMKLRVVPQNPYQFSSPGGIRTPTQATTNATLRPDMQHVQAGQFRTGSPAAPHIRQMYPEVTRNEPRDVHAAFETGMSRSASANTQSSCKPSDDPFIEDHREPTSTEDRVHRMEEPKIIKDQSSAFFGSPASHLFRTTSPYRRALRRSMEEEQNTEMRLVSSHQESGANSQNASEDGTQIHRLGGRDYVRGTDSASANGVDYTESIYSTDECGPSQTQDNLDAGARLHEITKKSNPNEADHTPLTYRPARYRVDSSGSSIDWMTWLSANVAKLESSPFPSKLSEVEYALPTMPRRFLRGHVRESAQIYDEDEEDVEAFEPPTHKPTLPTSPLSVVEPNVVKLSPTQRSVKRTTPPSAGRTLLENYSPLDVPPIPVKSILRSTPSPMKRARPKIGHSLASSAASSPGLTAAVQRQFGPVSKKSYRKERNRQTMRMDYQRHK</sequence>
<feature type="region of interest" description="Disordered" evidence="1">
    <location>
        <begin position="752"/>
        <end position="783"/>
    </location>
</feature>
<feature type="compositionally biased region" description="Polar residues" evidence="1">
    <location>
        <begin position="233"/>
        <end position="250"/>
    </location>
</feature>
<feature type="region of interest" description="Disordered" evidence="1">
    <location>
        <begin position="218"/>
        <end position="305"/>
    </location>
</feature>
<feature type="region of interest" description="Disordered" evidence="1">
    <location>
        <begin position="947"/>
        <end position="1044"/>
    </location>
</feature>
<feature type="compositionally biased region" description="Polar residues" evidence="1">
    <location>
        <begin position="344"/>
        <end position="364"/>
    </location>
</feature>
<feature type="compositionally biased region" description="Basic and acidic residues" evidence="1">
    <location>
        <begin position="695"/>
        <end position="714"/>
    </location>
</feature>
<evidence type="ECO:0000256" key="1">
    <source>
        <dbReference type="SAM" id="MobiDB-lite"/>
    </source>
</evidence>
<keyword evidence="3" id="KW-1185">Reference proteome</keyword>
<feature type="region of interest" description="Disordered" evidence="1">
    <location>
        <begin position="1"/>
        <end position="24"/>
    </location>
</feature>
<feature type="compositionally biased region" description="Polar residues" evidence="1">
    <location>
        <begin position="681"/>
        <end position="694"/>
    </location>
</feature>
<accession>A0AAE0ISH3</accession>
<proteinExistence type="predicted"/>
<dbReference type="EMBL" id="JAUEDM010000001">
    <property type="protein sequence ID" value="KAK3330478.1"/>
    <property type="molecule type" value="Genomic_DNA"/>
</dbReference>
<evidence type="ECO:0000313" key="2">
    <source>
        <dbReference type="EMBL" id="KAK3330478.1"/>
    </source>
</evidence>
<feature type="region of interest" description="Disordered" evidence="1">
    <location>
        <begin position="327"/>
        <end position="373"/>
    </location>
</feature>
<comment type="caution">
    <text evidence="2">The sequence shown here is derived from an EMBL/GenBank/DDBJ whole genome shotgun (WGS) entry which is preliminary data.</text>
</comment>
<feature type="region of interest" description="Disordered" evidence="1">
    <location>
        <begin position="681"/>
        <end position="714"/>
    </location>
</feature>
<evidence type="ECO:0000313" key="3">
    <source>
        <dbReference type="Proteomes" id="UP001283341"/>
    </source>
</evidence>
<feature type="compositionally biased region" description="Low complexity" evidence="1">
    <location>
        <begin position="1000"/>
        <end position="1014"/>
    </location>
</feature>
<feature type="compositionally biased region" description="Polar residues" evidence="1">
    <location>
        <begin position="765"/>
        <end position="781"/>
    </location>
</feature>
<feature type="compositionally biased region" description="Polar residues" evidence="1">
    <location>
        <begin position="152"/>
        <end position="163"/>
    </location>
</feature>
<protein>
    <submittedName>
        <fullName evidence="2">Uncharacterized protein</fullName>
    </submittedName>
</protein>
<dbReference type="Proteomes" id="UP001283341">
    <property type="component" value="Unassembled WGS sequence"/>
</dbReference>
<feature type="compositionally biased region" description="Polar residues" evidence="1">
    <location>
        <begin position="947"/>
        <end position="959"/>
    </location>
</feature>
<dbReference type="AlphaFoldDB" id="A0AAE0ISH3"/>
<feature type="region of interest" description="Disordered" evidence="1">
    <location>
        <begin position="108"/>
        <end position="181"/>
    </location>
</feature>